<evidence type="ECO:0000313" key="2">
    <source>
        <dbReference type="Proteomes" id="UP000784294"/>
    </source>
</evidence>
<keyword evidence="2" id="KW-1185">Reference proteome</keyword>
<comment type="caution">
    <text evidence="1">The sequence shown here is derived from an EMBL/GenBank/DDBJ whole genome shotgun (WGS) entry which is preliminary data.</text>
</comment>
<proteinExistence type="predicted"/>
<protein>
    <submittedName>
        <fullName evidence="1">Uncharacterized protein</fullName>
    </submittedName>
</protein>
<sequence>MPISNKPVQLWETGSQGADDLDCGDGLQCVSSISPSRQRLLQLDWTAILDGFIGLLAAQGQTGRFTRDECSRAGVIRISIVPCLVKVCQFLADTKTSSSVLRQDAGRGRCSDTAKGQKYGSTDHLRERTVIHPPRLTLTALADKGQLKPGSRPHLPVSSQLEKSVCTLMLVSKTFHSQMKIDFKKYHDVKVFGEEILKSIPRGDDDGFLLTTCRLPLPERACDAVSEAISFDSEF</sequence>
<name>A0A3S5CSW3_9PLAT</name>
<evidence type="ECO:0000313" key="1">
    <source>
        <dbReference type="EMBL" id="VEL33905.1"/>
    </source>
</evidence>
<reference evidence="1" key="1">
    <citation type="submission" date="2018-11" db="EMBL/GenBank/DDBJ databases">
        <authorList>
            <consortium name="Pathogen Informatics"/>
        </authorList>
    </citation>
    <scope>NUCLEOTIDE SEQUENCE</scope>
</reference>
<gene>
    <name evidence="1" type="ORF">PXEA_LOCUS27345</name>
</gene>
<dbReference type="EMBL" id="CAAALY010246638">
    <property type="protein sequence ID" value="VEL33905.1"/>
    <property type="molecule type" value="Genomic_DNA"/>
</dbReference>
<dbReference type="AlphaFoldDB" id="A0A3S5CSW3"/>
<dbReference type="Proteomes" id="UP000784294">
    <property type="component" value="Unassembled WGS sequence"/>
</dbReference>
<organism evidence="1 2">
    <name type="scientific">Protopolystoma xenopodis</name>
    <dbReference type="NCBI Taxonomy" id="117903"/>
    <lineage>
        <taxon>Eukaryota</taxon>
        <taxon>Metazoa</taxon>
        <taxon>Spiralia</taxon>
        <taxon>Lophotrochozoa</taxon>
        <taxon>Platyhelminthes</taxon>
        <taxon>Monogenea</taxon>
        <taxon>Polyopisthocotylea</taxon>
        <taxon>Polystomatidea</taxon>
        <taxon>Polystomatidae</taxon>
        <taxon>Protopolystoma</taxon>
    </lineage>
</organism>
<accession>A0A3S5CSW3</accession>